<accession>A0A1P9WVR6</accession>
<dbReference type="InterPro" id="IPR005111">
    <property type="entry name" value="MoeA_C_domain_IV"/>
</dbReference>
<evidence type="ECO:0000256" key="6">
    <source>
        <dbReference type="RuleBase" id="RU365090"/>
    </source>
</evidence>
<dbReference type="EC" id="2.10.1.1" evidence="6"/>
<dbReference type="SMART" id="SM00852">
    <property type="entry name" value="MoCF_biosynth"/>
    <property type="match status" value="1"/>
</dbReference>
<proteinExistence type="inferred from homology"/>
<keyword evidence="6" id="KW-0479">Metal-binding</keyword>
<dbReference type="SUPFAM" id="SSF63882">
    <property type="entry name" value="MoeA N-terminal region -like"/>
    <property type="match status" value="1"/>
</dbReference>
<evidence type="ECO:0000313" key="8">
    <source>
        <dbReference type="EMBL" id="AQG79461.1"/>
    </source>
</evidence>
<protein>
    <recommendedName>
        <fullName evidence="6">Molybdopterin molybdenumtransferase</fullName>
        <ecNumber evidence="6">2.10.1.1</ecNumber>
    </recommendedName>
</protein>
<dbReference type="InterPro" id="IPR036135">
    <property type="entry name" value="MoeA_linker/N_sf"/>
</dbReference>
<organism evidence="8 9">
    <name type="scientific">Spirosoma montaniterrae</name>
    <dbReference type="NCBI Taxonomy" id="1178516"/>
    <lineage>
        <taxon>Bacteria</taxon>
        <taxon>Pseudomonadati</taxon>
        <taxon>Bacteroidota</taxon>
        <taxon>Cytophagia</taxon>
        <taxon>Cytophagales</taxon>
        <taxon>Cytophagaceae</taxon>
        <taxon>Spirosoma</taxon>
    </lineage>
</organism>
<dbReference type="InterPro" id="IPR036425">
    <property type="entry name" value="MoaB/Mog-like_dom_sf"/>
</dbReference>
<dbReference type="InterPro" id="IPR038987">
    <property type="entry name" value="MoeA-like"/>
</dbReference>
<evidence type="ECO:0000256" key="1">
    <source>
        <dbReference type="ARBA" id="ARBA00002901"/>
    </source>
</evidence>
<reference evidence="8 9" key="1">
    <citation type="submission" date="2016-01" db="EMBL/GenBank/DDBJ databases">
        <authorList>
            <person name="Oliw E.H."/>
        </authorList>
    </citation>
    <scope>NUCLEOTIDE SEQUENCE [LARGE SCALE GENOMIC DNA]</scope>
    <source>
        <strain evidence="8 9">DY10</strain>
    </source>
</reference>
<dbReference type="PANTHER" id="PTHR10192">
    <property type="entry name" value="MOLYBDOPTERIN BIOSYNTHESIS PROTEIN"/>
    <property type="match status" value="1"/>
</dbReference>
<dbReference type="SUPFAM" id="SSF53218">
    <property type="entry name" value="Molybdenum cofactor biosynthesis proteins"/>
    <property type="match status" value="1"/>
</dbReference>
<keyword evidence="4 6" id="KW-0501">Molybdenum cofactor biosynthesis</keyword>
<dbReference type="KEGG" id="smon:AWR27_09095"/>
<dbReference type="GO" id="GO:0005829">
    <property type="term" value="C:cytosol"/>
    <property type="evidence" value="ECO:0007669"/>
    <property type="project" value="TreeGrafter"/>
</dbReference>
<comment type="pathway">
    <text evidence="2 6">Cofactor biosynthesis; molybdopterin biosynthesis.</text>
</comment>
<evidence type="ECO:0000256" key="3">
    <source>
        <dbReference type="ARBA" id="ARBA00010763"/>
    </source>
</evidence>
<dbReference type="Gene3D" id="3.40.980.10">
    <property type="entry name" value="MoaB/Mog-like domain"/>
    <property type="match status" value="1"/>
</dbReference>
<evidence type="ECO:0000259" key="7">
    <source>
        <dbReference type="SMART" id="SM00852"/>
    </source>
</evidence>
<dbReference type="CDD" id="cd00887">
    <property type="entry name" value="MoeA"/>
    <property type="match status" value="1"/>
</dbReference>
<dbReference type="OrthoDB" id="9804758at2"/>
<evidence type="ECO:0000256" key="5">
    <source>
        <dbReference type="ARBA" id="ARBA00047317"/>
    </source>
</evidence>
<dbReference type="Gene3D" id="2.40.340.10">
    <property type="entry name" value="MoeA, C-terminal, domain IV"/>
    <property type="match status" value="1"/>
</dbReference>
<dbReference type="InterPro" id="IPR008284">
    <property type="entry name" value="MoCF_biosynth_CS"/>
</dbReference>
<dbReference type="STRING" id="1178516.AWR27_09095"/>
<dbReference type="Gene3D" id="3.90.105.10">
    <property type="entry name" value="Molybdopterin biosynthesis moea protein, domain 2"/>
    <property type="match status" value="1"/>
</dbReference>
<dbReference type="GO" id="GO:0061599">
    <property type="term" value="F:molybdopterin molybdotransferase activity"/>
    <property type="evidence" value="ECO:0007669"/>
    <property type="project" value="UniProtKB-UniRule"/>
</dbReference>
<dbReference type="EMBL" id="CP014263">
    <property type="protein sequence ID" value="AQG79461.1"/>
    <property type="molecule type" value="Genomic_DNA"/>
</dbReference>
<comment type="function">
    <text evidence="1 6">Catalyzes the insertion of molybdate into adenylated molybdopterin with the concomitant release of AMP.</text>
</comment>
<dbReference type="SUPFAM" id="SSF63867">
    <property type="entry name" value="MoeA C-terminal domain-like"/>
    <property type="match status" value="1"/>
</dbReference>
<dbReference type="GO" id="GO:0046872">
    <property type="term" value="F:metal ion binding"/>
    <property type="evidence" value="ECO:0007669"/>
    <property type="project" value="UniProtKB-UniRule"/>
</dbReference>
<keyword evidence="6" id="KW-0460">Magnesium</keyword>
<keyword evidence="6" id="KW-0808">Transferase</keyword>
<dbReference type="Pfam" id="PF03453">
    <property type="entry name" value="MoeA_N"/>
    <property type="match status" value="1"/>
</dbReference>
<dbReference type="PANTHER" id="PTHR10192:SF5">
    <property type="entry name" value="GEPHYRIN"/>
    <property type="match status" value="1"/>
</dbReference>
<evidence type="ECO:0000313" key="9">
    <source>
        <dbReference type="Proteomes" id="UP000187941"/>
    </source>
</evidence>
<feature type="domain" description="MoaB/Mog" evidence="7">
    <location>
        <begin position="176"/>
        <end position="318"/>
    </location>
</feature>
<name>A0A1P9WVR6_9BACT</name>
<dbReference type="InterPro" id="IPR005110">
    <property type="entry name" value="MoeA_linker/N"/>
</dbReference>
<keyword evidence="6" id="KW-0500">Molybdenum</keyword>
<comment type="similarity">
    <text evidence="3 6">Belongs to the MoeA family.</text>
</comment>
<evidence type="ECO:0000256" key="2">
    <source>
        <dbReference type="ARBA" id="ARBA00005046"/>
    </source>
</evidence>
<dbReference type="Gene3D" id="2.170.190.11">
    <property type="entry name" value="Molybdopterin biosynthesis moea protein, domain 3"/>
    <property type="match status" value="1"/>
</dbReference>
<dbReference type="UniPathway" id="UPA00344"/>
<comment type="catalytic activity">
    <reaction evidence="5">
        <text>adenylyl-molybdopterin + molybdate = Mo-molybdopterin + AMP + H(+)</text>
        <dbReference type="Rhea" id="RHEA:35047"/>
        <dbReference type="ChEBI" id="CHEBI:15378"/>
        <dbReference type="ChEBI" id="CHEBI:36264"/>
        <dbReference type="ChEBI" id="CHEBI:62727"/>
        <dbReference type="ChEBI" id="CHEBI:71302"/>
        <dbReference type="ChEBI" id="CHEBI:456215"/>
        <dbReference type="EC" id="2.10.1.1"/>
    </reaction>
</comment>
<gene>
    <name evidence="8" type="ORF">AWR27_09095</name>
</gene>
<keyword evidence="9" id="KW-1185">Reference proteome</keyword>
<comment type="cofactor">
    <cofactor evidence="6">
        <name>Mg(2+)</name>
        <dbReference type="ChEBI" id="CHEBI:18420"/>
    </cofactor>
</comment>
<dbReference type="Pfam" id="PF00994">
    <property type="entry name" value="MoCF_biosynth"/>
    <property type="match status" value="1"/>
</dbReference>
<sequence>MLSVFDAFALTQQHLLTLPNETIPLTDALGRVLRQPVRADRDFPPFHRVAMDGIAIRFADYAAGQRTFPITGTQFAGQPQQTLTEAGTCLEVMTGAMLPVSTDTVVRYEDVQTTQKQATITVDDLAEGQHVHHQATDRRANDELMPVGTQLGPAEIAVAVSVGQVHVSVGVLPRVALISTGDELVGIADTPLPYQIRQSNTFMLQAALRSLGIAATVHHIRDDKALLRDRLANLLETNDILIVSGGVSAGKADFVPGILMELGVQQLFHKIDQRPGKPLWFGTRVAAGEPQRTVFGLPGNPVSTVLCGYRYVLPYLRASLGLPPQPAQFAQLAAPVTFRPPLTYFLPVRLASEPDGRTVAHPLPGSGSADFANLLDTNAFMELPASRSEFGAGEAFQVWPTR</sequence>
<dbReference type="InterPro" id="IPR036688">
    <property type="entry name" value="MoeA_C_domain_IV_sf"/>
</dbReference>
<dbReference type="PROSITE" id="PS01079">
    <property type="entry name" value="MOCF_BIOSYNTHESIS_2"/>
    <property type="match status" value="1"/>
</dbReference>
<dbReference type="GO" id="GO:0006777">
    <property type="term" value="P:Mo-molybdopterin cofactor biosynthetic process"/>
    <property type="evidence" value="ECO:0007669"/>
    <property type="project" value="UniProtKB-UniRule"/>
</dbReference>
<dbReference type="Proteomes" id="UP000187941">
    <property type="component" value="Chromosome"/>
</dbReference>
<dbReference type="Pfam" id="PF03454">
    <property type="entry name" value="MoeA_C"/>
    <property type="match status" value="1"/>
</dbReference>
<dbReference type="InterPro" id="IPR001453">
    <property type="entry name" value="MoaB/Mog_dom"/>
</dbReference>
<dbReference type="RefSeq" id="WP_077130896.1">
    <property type="nucleotide sequence ID" value="NZ_CP014263.1"/>
</dbReference>
<dbReference type="AlphaFoldDB" id="A0A1P9WVR6"/>
<evidence type="ECO:0000256" key="4">
    <source>
        <dbReference type="ARBA" id="ARBA00023150"/>
    </source>
</evidence>